<feature type="domain" description="Rad50/SbcC-type AAA" evidence="1">
    <location>
        <begin position="3"/>
        <end position="38"/>
    </location>
</feature>
<evidence type="ECO:0000313" key="3">
    <source>
        <dbReference type="Proteomes" id="UP000606870"/>
    </source>
</evidence>
<dbReference type="Gene3D" id="3.40.50.300">
    <property type="entry name" value="P-loop containing nucleotide triphosphate hydrolases"/>
    <property type="match status" value="1"/>
</dbReference>
<name>A0ABR6VLU7_9FIRM</name>
<protein>
    <submittedName>
        <fullName evidence="2">AAA family ATPase</fullName>
    </submittedName>
</protein>
<keyword evidence="3" id="KW-1185">Reference proteome</keyword>
<comment type="caution">
    <text evidence="2">The sequence shown here is derived from an EMBL/GenBank/DDBJ whole genome shotgun (WGS) entry which is preliminary data.</text>
</comment>
<evidence type="ECO:0000313" key="2">
    <source>
        <dbReference type="EMBL" id="MBC3537810.1"/>
    </source>
</evidence>
<dbReference type="InterPro" id="IPR027417">
    <property type="entry name" value="P-loop_NTPase"/>
</dbReference>
<sequence length="75" mass="8814">MERLHINKFRLFRNTDFILGKYITVFSGTNAVGKSTLLGILGNSSELKVKYGRPILQKQFRTEFSEIFKKHQQFF</sequence>
<reference evidence="2 3" key="1">
    <citation type="submission" date="2020-08" db="EMBL/GenBank/DDBJ databases">
        <authorList>
            <person name="Liu C."/>
            <person name="Sun Q."/>
        </authorList>
    </citation>
    <scope>NUCLEOTIDE SEQUENCE [LARGE SCALE GENOMIC DNA]</scope>
    <source>
        <strain evidence="2 3">NSJ-59</strain>
    </source>
</reference>
<dbReference type="Pfam" id="PF13476">
    <property type="entry name" value="AAA_23"/>
    <property type="match status" value="1"/>
</dbReference>
<dbReference type="EMBL" id="JACOGK010000042">
    <property type="protein sequence ID" value="MBC3537810.1"/>
    <property type="molecule type" value="Genomic_DNA"/>
</dbReference>
<organism evidence="2 3">
    <name type="scientific">Megasphaera hominis</name>
    <dbReference type="NCBI Taxonomy" id="159836"/>
    <lineage>
        <taxon>Bacteria</taxon>
        <taxon>Bacillati</taxon>
        <taxon>Bacillota</taxon>
        <taxon>Negativicutes</taxon>
        <taxon>Veillonellales</taxon>
        <taxon>Veillonellaceae</taxon>
        <taxon>Megasphaera</taxon>
    </lineage>
</organism>
<dbReference type="SUPFAM" id="SSF52540">
    <property type="entry name" value="P-loop containing nucleoside triphosphate hydrolases"/>
    <property type="match status" value="1"/>
</dbReference>
<accession>A0ABR6VLU7</accession>
<gene>
    <name evidence="2" type="ORF">H8J70_11225</name>
</gene>
<dbReference type="Proteomes" id="UP000606870">
    <property type="component" value="Unassembled WGS sequence"/>
</dbReference>
<dbReference type="InterPro" id="IPR038729">
    <property type="entry name" value="Rad50/SbcC_AAA"/>
</dbReference>
<evidence type="ECO:0000259" key="1">
    <source>
        <dbReference type="Pfam" id="PF13476"/>
    </source>
</evidence>
<proteinExistence type="predicted"/>